<feature type="transmembrane region" description="Helical" evidence="1">
    <location>
        <begin position="31"/>
        <end position="50"/>
    </location>
</feature>
<evidence type="ECO:0000256" key="1">
    <source>
        <dbReference type="SAM" id="Phobius"/>
    </source>
</evidence>
<proteinExistence type="predicted"/>
<keyword evidence="3" id="KW-1185">Reference proteome</keyword>
<dbReference type="RefSeq" id="WP_378139794.1">
    <property type="nucleotide sequence ID" value="NZ_JBHSEF010000009.1"/>
</dbReference>
<evidence type="ECO:0000313" key="3">
    <source>
        <dbReference type="Proteomes" id="UP001595733"/>
    </source>
</evidence>
<organism evidence="2 3">
    <name type="scientific">Chryseomicrobium palamuruense</name>
    <dbReference type="NCBI Taxonomy" id="682973"/>
    <lineage>
        <taxon>Bacteria</taxon>
        <taxon>Bacillati</taxon>
        <taxon>Bacillota</taxon>
        <taxon>Bacilli</taxon>
        <taxon>Bacillales</taxon>
        <taxon>Caryophanaceae</taxon>
        <taxon>Chryseomicrobium</taxon>
    </lineage>
</organism>
<name>A0ABV8UTV8_9BACL</name>
<evidence type="ECO:0000313" key="2">
    <source>
        <dbReference type="EMBL" id="MFC4353923.1"/>
    </source>
</evidence>
<keyword evidence="1" id="KW-0812">Transmembrane</keyword>
<comment type="caution">
    <text evidence="2">The sequence shown here is derived from an EMBL/GenBank/DDBJ whole genome shotgun (WGS) entry which is preliminary data.</text>
</comment>
<sequence>MKIFQYLAMFIAATLFLYIYPQVMPNEGPVWSVLYYVIGLPGIIFLIYGVQQVFKRAQGE</sequence>
<accession>A0ABV8UTV8</accession>
<protein>
    <submittedName>
        <fullName evidence="2">Uncharacterized protein</fullName>
    </submittedName>
</protein>
<keyword evidence="1" id="KW-1133">Transmembrane helix</keyword>
<reference evidence="3" key="1">
    <citation type="journal article" date="2019" name="Int. J. Syst. Evol. Microbiol.">
        <title>The Global Catalogue of Microorganisms (GCM) 10K type strain sequencing project: providing services to taxonomists for standard genome sequencing and annotation.</title>
        <authorList>
            <consortium name="The Broad Institute Genomics Platform"/>
            <consortium name="The Broad Institute Genome Sequencing Center for Infectious Disease"/>
            <person name="Wu L."/>
            <person name="Ma J."/>
        </authorList>
    </citation>
    <scope>NUCLEOTIDE SEQUENCE [LARGE SCALE GENOMIC DNA]</scope>
    <source>
        <strain evidence="3">CCUG 50353</strain>
    </source>
</reference>
<gene>
    <name evidence="2" type="ORF">ACFO0S_02430</name>
</gene>
<dbReference type="EMBL" id="JBHSEF010000009">
    <property type="protein sequence ID" value="MFC4353923.1"/>
    <property type="molecule type" value="Genomic_DNA"/>
</dbReference>
<dbReference type="Proteomes" id="UP001595733">
    <property type="component" value="Unassembled WGS sequence"/>
</dbReference>
<keyword evidence="1" id="KW-0472">Membrane</keyword>